<gene>
    <name evidence="1" type="ORF">AWL63_24080</name>
</gene>
<protein>
    <submittedName>
        <fullName evidence="1">Uncharacterized protein</fullName>
    </submittedName>
</protein>
<dbReference type="AlphaFoldDB" id="A0A1B3ZII2"/>
<name>A0A1B3ZII2_9SPHN</name>
<dbReference type="Proteomes" id="UP000094256">
    <property type="component" value="Plasmid unnamed"/>
</dbReference>
<dbReference type="KEGG" id="span:AWL63_24080"/>
<proteinExistence type="predicted"/>
<keyword evidence="1" id="KW-0614">Plasmid</keyword>
<keyword evidence="2" id="KW-1185">Reference proteome</keyword>
<sequence length="65" mass="7169">MASSAERFADDRLGIGILAIADRFGGYPHDAPAAGEFRSRFIATDRFDTKNPGLRTSENDNRLHC</sequence>
<organism evidence="1 2">
    <name type="scientific">Sphingomonas panacis</name>
    <dbReference type="NCBI Taxonomy" id="1560345"/>
    <lineage>
        <taxon>Bacteria</taxon>
        <taxon>Pseudomonadati</taxon>
        <taxon>Pseudomonadota</taxon>
        <taxon>Alphaproteobacteria</taxon>
        <taxon>Sphingomonadales</taxon>
        <taxon>Sphingomonadaceae</taxon>
        <taxon>Sphingomonas</taxon>
    </lineage>
</organism>
<accession>A0A1B3ZII2</accession>
<geneLocation type="plasmid" evidence="2"/>
<dbReference type="EMBL" id="CP014169">
    <property type="protein sequence ID" value="AOH87238.1"/>
    <property type="molecule type" value="Genomic_DNA"/>
</dbReference>
<evidence type="ECO:0000313" key="1">
    <source>
        <dbReference type="EMBL" id="AOH87238.1"/>
    </source>
</evidence>
<reference evidence="1 2" key="1">
    <citation type="submission" date="2016-01" db="EMBL/GenBank/DDBJ databases">
        <title>Complete genome and mega plasmid sequence of Sphingomonas panacis DCY99 elicits systemic resistance in rice to Xanthomonas oryzae.</title>
        <authorList>
            <person name="Kim Y.J."/>
            <person name="Yang D.C."/>
            <person name="Sing P."/>
        </authorList>
    </citation>
    <scope>NUCLEOTIDE SEQUENCE [LARGE SCALE GENOMIC DNA]</scope>
    <source>
        <strain evidence="1 2">DCY99</strain>
        <plasmid evidence="2">Plasmid</plasmid>
    </source>
</reference>
<evidence type="ECO:0000313" key="2">
    <source>
        <dbReference type="Proteomes" id="UP000094256"/>
    </source>
</evidence>